<evidence type="ECO:0000259" key="10">
    <source>
        <dbReference type="Pfam" id="PF14360"/>
    </source>
</evidence>
<evidence type="ECO:0000256" key="9">
    <source>
        <dbReference type="SAM" id="Phobius"/>
    </source>
</evidence>
<dbReference type="Pfam" id="PF14360">
    <property type="entry name" value="PAP2_C"/>
    <property type="match status" value="1"/>
</dbReference>
<evidence type="ECO:0000256" key="7">
    <source>
        <dbReference type="ARBA" id="ARBA00023098"/>
    </source>
</evidence>
<comment type="caution">
    <text evidence="11">The sequence shown here is derived from an EMBL/GenBank/DDBJ whole genome shotgun (WGS) entry which is preliminary data.</text>
</comment>
<keyword evidence="5" id="KW-0746">Sphingolipid metabolism</keyword>
<evidence type="ECO:0000256" key="1">
    <source>
        <dbReference type="ARBA" id="ARBA00004141"/>
    </source>
</evidence>
<evidence type="ECO:0000256" key="2">
    <source>
        <dbReference type="ARBA" id="ARBA00005441"/>
    </source>
</evidence>
<reference evidence="11 12" key="1">
    <citation type="journal article" date="2022" name="Nat. Plants">
        <title>Genomes of leafy and leafless Platanthera orchids illuminate the evolution of mycoheterotrophy.</title>
        <authorList>
            <person name="Li M.H."/>
            <person name="Liu K.W."/>
            <person name="Li Z."/>
            <person name="Lu H.C."/>
            <person name="Ye Q.L."/>
            <person name="Zhang D."/>
            <person name="Wang J.Y."/>
            <person name="Li Y.F."/>
            <person name="Zhong Z.M."/>
            <person name="Liu X."/>
            <person name="Yu X."/>
            <person name="Liu D.K."/>
            <person name="Tu X.D."/>
            <person name="Liu B."/>
            <person name="Hao Y."/>
            <person name="Liao X.Y."/>
            <person name="Jiang Y.T."/>
            <person name="Sun W.H."/>
            <person name="Chen J."/>
            <person name="Chen Y.Q."/>
            <person name="Ai Y."/>
            <person name="Zhai J.W."/>
            <person name="Wu S.S."/>
            <person name="Zhou Z."/>
            <person name="Hsiao Y.Y."/>
            <person name="Wu W.L."/>
            <person name="Chen Y.Y."/>
            <person name="Lin Y.F."/>
            <person name="Hsu J.L."/>
            <person name="Li C.Y."/>
            <person name="Wang Z.W."/>
            <person name="Zhao X."/>
            <person name="Zhong W.Y."/>
            <person name="Ma X.K."/>
            <person name="Ma L."/>
            <person name="Huang J."/>
            <person name="Chen G.Z."/>
            <person name="Huang M.Z."/>
            <person name="Huang L."/>
            <person name="Peng D.H."/>
            <person name="Luo Y.B."/>
            <person name="Zou S.Q."/>
            <person name="Chen S.P."/>
            <person name="Lan S."/>
            <person name="Tsai W.C."/>
            <person name="Van de Peer Y."/>
            <person name="Liu Z.J."/>
        </authorList>
    </citation>
    <scope>NUCLEOTIDE SEQUENCE [LARGE SCALE GENOMIC DNA]</scope>
    <source>
        <strain evidence="11">Lor288</strain>
    </source>
</reference>
<keyword evidence="3" id="KW-0808">Transferase</keyword>
<organism evidence="11 12">
    <name type="scientific">Platanthera guangdongensis</name>
    <dbReference type="NCBI Taxonomy" id="2320717"/>
    <lineage>
        <taxon>Eukaryota</taxon>
        <taxon>Viridiplantae</taxon>
        <taxon>Streptophyta</taxon>
        <taxon>Embryophyta</taxon>
        <taxon>Tracheophyta</taxon>
        <taxon>Spermatophyta</taxon>
        <taxon>Magnoliopsida</taxon>
        <taxon>Liliopsida</taxon>
        <taxon>Asparagales</taxon>
        <taxon>Orchidaceae</taxon>
        <taxon>Orchidoideae</taxon>
        <taxon>Orchideae</taxon>
        <taxon>Orchidinae</taxon>
        <taxon>Platanthera</taxon>
    </lineage>
</organism>
<keyword evidence="8 9" id="KW-0472">Membrane</keyword>
<feature type="transmembrane region" description="Helical" evidence="9">
    <location>
        <begin position="35"/>
        <end position="54"/>
    </location>
</feature>
<name>A0ABR2N456_9ASPA</name>
<evidence type="ECO:0000256" key="5">
    <source>
        <dbReference type="ARBA" id="ARBA00022919"/>
    </source>
</evidence>
<feature type="domain" description="Sphingomyelin synthase-like" evidence="10">
    <location>
        <begin position="8"/>
        <end position="61"/>
    </location>
</feature>
<evidence type="ECO:0000313" key="11">
    <source>
        <dbReference type="EMBL" id="KAK8970906.1"/>
    </source>
</evidence>
<sequence>MWGLDIFITHSHMIFTLVFMRTYQKYGSKRFVKVLAWLLVISQSLLIVASWKHYSIDVVVA</sequence>
<dbReference type="InterPro" id="IPR025749">
    <property type="entry name" value="Sphingomyelin_synth-like_dom"/>
</dbReference>
<dbReference type="PANTHER" id="PTHR21290:SF62">
    <property type="entry name" value="PHOSPHATIDYLINOSITOL:CERAMIDE INOSITOLPHOSPHOTRANSFERASE 1-RELATED"/>
    <property type="match status" value="1"/>
</dbReference>
<keyword evidence="6 9" id="KW-1133">Transmembrane helix</keyword>
<accession>A0ABR2N456</accession>
<keyword evidence="7" id="KW-0443">Lipid metabolism</keyword>
<proteinExistence type="inferred from homology"/>
<dbReference type="Proteomes" id="UP001412067">
    <property type="component" value="Unassembled WGS sequence"/>
</dbReference>
<evidence type="ECO:0000313" key="12">
    <source>
        <dbReference type="Proteomes" id="UP001412067"/>
    </source>
</evidence>
<evidence type="ECO:0000256" key="8">
    <source>
        <dbReference type="ARBA" id="ARBA00023136"/>
    </source>
</evidence>
<comment type="subcellular location">
    <subcellularLocation>
        <location evidence="1">Membrane</location>
        <topology evidence="1">Multi-pass membrane protein</topology>
    </subcellularLocation>
</comment>
<dbReference type="InterPro" id="IPR045221">
    <property type="entry name" value="Sphingomyelin_synth-like"/>
</dbReference>
<protein>
    <submittedName>
        <fullName evidence="11">Phosphatidylinositol:ceramide inositolphosphotransferase</fullName>
    </submittedName>
</protein>
<keyword evidence="4 9" id="KW-0812">Transmembrane</keyword>
<dbReference type="EMBL" id="JBBWWR010000001">
    <property type="protein sequence ID" value="KAK8970906.1"/>
    <property type="molecule type" value="Genomic_DNA"/>
</dbReference>
<keyword evidence="12" id="KW-1185">Reference proteome</keyword>
<evidence type="ECO:0000256" key="4">
    <source>
        <dbReference type="ARBA" id="ARBA00022692"/>
    </source>
</evidence>
<gene>
    <name evidence="11" type="primary">ERH1</name>
    <name evidence="11" type="ORF">KSP40_PGU020952</name>
</gene>
<evidence type="ECO:0000256" key="3">
    <source>
        <dbReference type="ARBA" id="ARBA00022679"/>
    </source>
</evidence>
<comment type="similarity">
    <text evidence="2">Belongs to the sphingomyelin synthase family.</text>
</comment>
<dbReference type="PANTHER" id="PTHR21290">
    <property type="entry name" value="SPHINGOMYELIN SYNTHETASE"/>
    <property type="match status" value="1"/>
</dbReference>
<evidence type="ECO:0000256" key="6">
    <source>
        <dbReference type="ARBA" id="ARBA00022989"/>
    </source>
</evidence>